<dbReference type="RefSeq" id="WP_134440993.1">
    <property type="nucleotide sequence ID" value="NZ_LXQC01000209.1"/>
</dbReference>
<evidence type="ECO:0000313" key="1">
    <source>
        <dbReference type="EMBL" id="TFE65726.1"/>
    </source>
</evidence>
<organism evidence="1 2">
    <name type="scientific">Methylacidiphilum caldifontis</name>
    <dbReference type="NCBI Taxonomy" id="2795386"/>
    <lineage>
        <taxon>Bacteria</taxon>
        <taxon>Pseudomonadati</taxon>
        <taxon>Verrucomicrobiota</taxon>
        <taxon>Methylacidiphilae</taxon>
        <taxon>Methylacidiphilales</taxon>
        <taxon>Methylacidiphilaceae</taxon>
        <taxon>Methylacidiphilum (ex Ratnadevi et al. 2023)</taxon>
    </lineage>
</organism>
<dbReference type="InterPro" id="IPR013409">
    <property type="entry name" value="CRISPR-assoc_prot_Crn3/Csx3"/>
</dbReference>
<reference evidence="1 2" key="1">
    <citation type="submission" date="2016-05" db="EMBL/GenBank/DDBJ databases">
        <title>Diversity and Homogeneity among Thermoacidophilic Verrucomicrobia Methanotrophs Linked with Geographical Origin.</title>
        <authorList>
            <person name="Erikstad H.-A."/>
            <person name="Smestad N.B."/>
            <person name="Ceballos R.M."/>
            <person name="Birkeland N.-K."/>
        </authorList>
    </citation>
    <scope>NUCLEOTIDE SEQUENCE [LARGE SCALE GENOMIC DNA]</scope>
    <source>
        <strain evidence="1 2">Phi</strain>
    </source>
</reference>
<dbReference type="NCBIfam" id="TIGR02579">
    <property type="entry name" value="cas_csx3"/>
    <property type="match status" value="1"/>
</dbReference>
<dbReference type="Proteomes" id="UP000297713">
    <property type="component" value="Unassembled WGS sequence"/>
</dbReference>
<comment type="caution">
    <text evidence="1">The sequence shown here is derived from an EMBL/GenBank/DDBJ whole genome shotgun (WGS) entry which is preliminary data.</text>
</comment>
<keyword evidence="2" id="KW-1185">Reference proteome</keyword>
<proteinExistence type="predicted"/>
<evidence type="ECO:0000313" key="2">
    <source>
        <dbReference type="Proteomes" id="UP000297713"/>
    </source>
</evidence>
<accession>A0A4Y8P793</accession>
<protein>
    <submittedName>
        <fullName evidence="1">CRISPR-associated protein Csx3</fullName>
    </submittedName>
</protein>
<dbReference type="OrthoDB" id="9810787at2"/>
<dbReference type="AlphaFoldDB" id="A0A4Y8P793"/>
<dbReference type="CDD" id="cd09740">
    <property type="entry name" value="Csx3_III-U"/>
    <property type="match status" value="1"/>
</dbReference>
<dbReference type="Pfam" id="PF09620">
    <property type="entry name" value="Cas_csx3"/>
    <property type="match status" value="1"/>
</dbReference>
<gene>
    <name evidence="1" type="ORF">A7Q10_03070</name>
</gene>
<name>A0A4Y8P793_9BACT</name>
<sequence>MKNLSLSVIPAGDFQILDILLLGNGIIDPKELPSVQLPPELSMSRGIVICGRAPIWLYSYLTHLCHPSPWIAVYDPRHGAIVIEAHRVDAPPVGTIFQVDSQYLSKQLSTEKRSQHTNSNFHRRAVAIIGPPHSGKSVFVYSLVKNLRNALGEEGQREVFVLRACPDGEGDWFVEGDPDLVKILRYKGSWNEEFVGRVVEDIENLRASKRVLLVDCGGKIDRYNQRILNACTSCIIVTREGNKLEMKQWEGAAHCCNLKVLAWIQSTQQYVSKKLTTDPLSFLIGKLERHAEPPEIPSELLQPFLKC</sequence>
<dbReference type="EMBL" id="LXQC01000209">
    <property type="protein sequence ID" value="TFE65726.1"/>
    <property type="molecule type" value="Genomic_DNA"/>
</dbReference>